<dbReference type="Pfam" id="PF08241">
    <property type="entry name" value="Methyltransf_11"/>
    <property type="match status" value="1"/>
</dbReference>
<dbReference type="GO" id="GO:0008757">
    <property type="term" value="F:S-adenosylmethionine-dependent methyltransferase activity"/>
    <property type="evidence" value="ECO:0007669"/>
    <property type="project" value="InterPro"/>
</dbReference>
<sequence>MEVGYIHGYSRREQRRLVSQAQVLAPRVFAGLDLGTGGRLLEIGCGVGAELDLIHRRWPGFQLVGLDRSARQLAAARDLLAPLIAEDRVELVHGNAGRLPFANARFDRVMTVWLLEHVPNPTPILAEALRVLTPDGELICTEVDNRCFGFSPSLPAIAAWWQRLNVEQLKAGGHPFIGGHLYRLANDLGARLIATETLPSIASQLDPPRRACWRAARSQRTTSPPWRPTSSLPVRTPRSISATSRYAYAVGHRGDPRDEGPRRGGPRLPGMLASSPRRRSAPVRGRLTGPRHAATGRSSTAPCGKVGCAVSPSGSGR</sequence>
<evidence type="ECO:0000256" key="1">
    <source>
        <dbReference type="SAM" id="MobiDB-lite"/>
    </source>
</evidence>
<feature type="compositionally biased region" description="Low complexity" evidence="1">
    <location>
        <begin position="266"/>
        <end position="275"/>
    </location>
</feature>
<dbReference type="SUPFAM" id="SSF53335">
    <property type="entry name" value="S-adenosyl-L-methionine-dependent methyltransferases"/>
    <property type="match status" value="1"/>
</dbReference>
<keyword evidence="4" id="KW-1185">Reference proteome</keyword>
<dbReference type="InterPro" id="IPR029063">
    <property type="entry name" value="SAM-dependent_MTases_sf"/>
</dbReference>
<dbReference type="CDD" id="cd02440">
    <property type="entry name" value="AdoMet_MTases"/>
    <property type="match status" value="1"/>
</dbReference>
<dbReference type="GO" id="GO:0032259">
    <property type="term" value="P:methylation"/>
    <property type="evidence" value="ECO:0007669"/>
    <property type="project" value="UniProtKB-KW"/>
</dbReference>
<feature type="region of interest" description="Disordered" evidence="1">
    <location>
        <begin position="216"/>
        <end position="317"/>
    </location>
</feature>
<feature type="compositionally biased region" description="Polar residues" evidence="1">
    <location>
        <begin position="218"/>
        <end position="244"/>
    </location>
</feature>
<dbReference type="PANTHER" id="PTHR43591">
    <property type="entry name" value="METHYLTRANSFERASE"/>
    <property type="match status" value="1"/>
</dbReference>
<name>L0H226_9GAMM</name>
<protein>
    <submittedName>
        <fullName evidence="3">Methylase involved in ubiquinone/menaquinone biosynthesis</fullName>
    </submittedName>
</protein>
<dbReference type="AlphaFoldDB" id="L0H226"/>
<gene>
    <name evidence="3" type="ORF">Thimo_3635</name>
</gene>
<dbReference type="eggNOG" id="COG2226">
    <property type="taxonomic scope" value="Bacteria"/>
</dbReference>
<dbReference type="STRING" id="765912.Thimo_3635"/>
<dbReference type="HOGENOM" id="CLU_876987_0_0_6"/>
<evidence type="ECO:0000313" key="4">
    <source>
        <dbReference type="Proteomes" id="UP000010816"/>
    </source>
</evidence>
<keyword evidence="3" id="KW-0830">Ubiquinone</keyword>
<dbReference type="InterPro" id="IPR013216">
    <property type="entry name" value="Methyltransf_11"/>
</dbReference>
<keyword evidence="3" id="KW-0489">Methyltransferase</keyword>
<feature type="compositionally biased region" description="Basic and acidic residues" evidence="1">
    <location>
        <begin position="252"/>
        <end position="262"/>
    </location>
</feature>
<proteinExistence type="predicted"/>
<dbReference type="EMBL" id="CP003051">
    <property type="protein sequence ID" value="AGA92291.1"/>
    <property type="molecule type" value="Genomic_DNA"/>
</dbReference>
<evidence type="ECO:0000259" key="2">
    <source>
        <dbReference type="Pfam" id="PF08241"/>
    </source>
</evidence>
<keyword evidence="3" id="KW-0808">Transferase</keyword>
<dbReference type="OrthoDB" id="9777830at2"/>
<feature type="domain" description="Methyltransferase type 11" evidence="2">
    <location>
        <begin position="41"/>
        <end position="140"/>
    </location>
</feature>
<accession>L0H226</accession>
<dbReference type="PANTHER" id="PTHR43591:SF24">
    <property type="entry name" value="2-METHOXY-6-POLYPRENYL-1,4-BENZOQUINOL METHYLASE, MITOCHONDRIAL"/>
    <property type="match status" value="1"/>
</dbReference>
<organism evidence="3 4">
    <name type="scientific">Thioflavicoccus mobilis 8321</name>
    <dbReference type="NCBI Taxonomy" id="765912"/>
    <lineage>
        <taxon>Bacteria</taxon>
        <taxon>Pseudomonadati</taxon>
        <taxon>Pseudomonadota</taxon>
        <taxon>Gammaproteobacteria</taxon>
        <taxon>Chromatiales</taxon>
        <taxon>Chromatiaceae</taxon>
        <taxon>Thioflavicoccus</taxon>
    </lineage>
</organism>
<dbReference type="Proteomes" id="UP000010816">
    <property type="component" value="Chromosome"/>
</dbReference>
<evidence type="ECO:0000313" key="3">
    <source>
        <dbReference type="EMBL" id="AGA92291.1"/>
    </source>
</evidence>
<dbReference type="Gene3D" id="3.40.50.150">
    <property type="entry name" value="Vaccinia Virus protein VP39"/>
    <property type="match status" value="1"/>
</dbReference>
<reference evidence="3 4" key="1">
    <citation type="submission" date="2011-09" db="EMBL/GenBank/DDBJ databases">
        <title>Complete sequence of chromosome of Thioflavicoccus mobilis 8321.</title>
        <authorList>
            <consortium name="US DOE Joint Genome Institute"/>
            <person name="Lucas S."/>
            <person name="Han J."/>
            <person name="Lapidus A."/>
            <person name="Cheng J.-F."/>
            <person name="Goodwin L."/>
            <person name="Pitluck S."/>
            <person name="Peters L."/>
            <person name="Ovchinnikova G."/>
            <person name="Lu M."/>
            <person name="Detter J.C."/>
            <person name="Han C."/>
            <person name="Tapia R."/>
            <person name="Land M."/>
            <person name="Hauser L."/>
            <person name="Kyrpides N."/>
            <person name="Ivanova N."/>
            <person name="Pagani I."/>
            <person name="Vogl K."/>
            <person name="Liu Z."/>
            <person name="Imhoff J."/>
            <person name="Thiel V."/>
            <person name="Frigaard N.-U."/>
            <person name="Bryant D."/>
            <person name="Woyke T."/>
        </authorList>
    </citation>
    <scope>NUCLEOTIDE SEQUENCE [LARGE SCALE GENOMIC DNA]</scope>
    <source>
        <strain evidence="3 4">8321</strain>
    </source>
</reference>
<dbReference type="KEGG" id="tmb:Thimo_3635"/>